<dbReference type="VEuPathDB" id="FungiDB:I7I53_07357"/>
<reference evidence="1" key="1">
    <citation type="submission" date="2021-01" db="EMBL/GenBank/DDBJ databases">
        <title>Chromosome-level genome assembly of a human fungal pathogen reveals clustering of transcriptionally co-regulated genes.</title>
        <authorList>
            <person name="Voorhies M."/>
            <person name="Cohen S."/>
            <person name="Shea T.P."/>
            <person name="Petrus S."/>
            <person name="Munoz J.F."/>
            <person name="Poplawski S."/>
            <person name="Goldman W.E."/>
            <person name="Michael T."/>
            <person name="Cuomo C.A."/>
            <person name="Sil A."/>
            <person name="Beyhan S."/>
        </authorList>
    </citation>
    <scope>NUCLEOTIDE SEQUENCE</scope>
    <source>
        <strain evidence="1">H88</strain>
    </source>
</reference>
<name>A0A8A1LGY6_AJEC8</name>
<accession>A0A8A1LGY6</accession>
<sequence>MPDVAVYIDRCSLILSFFPSSSVAEAFLFLISYSTVHSPIIFSMADEGAREAAVDGGSLHIAESCI</sequence>
<gene>
    <name evidence="1" type="ORF">I7I53_07357</name>
</gene>
<dbReference type="EMBL" id="CP069103">
    <property type="protein sequence ID" value="QSS51903.1"/>
    <property type="molecule type" value="Genomic_DNA"/>
</dbReference>
<dbReference type="Proteomes" id="UP000663419">
    <property type="component" value="Chromosome 2"/>
</dbReference>
<protein>
    <submittedName>
        <fullName evidence="1">Uncharacterized protein</fullName>
    </submittedName>
</protein>
<dbReference type="AlphaFoldDB" id="A0A8A1LGY6"/>
<proteinExistence type="predicted"/>
<organism evidence="1 2">
    <name type="scientific">Ajellomyces capsulatus (strain H88)</name>
    <name type="common">Darling's disease fungus</name>
    <name type="synonym">Histoplasma capsulatum</name>
    <dbReference type="NCBI Taxonomy" id="544711"/>
    <lineage>
        <taxon>Eukaryota</taxon>
        <taxon>Fungi</taxon>
        <taxon>Dikarya</taxon>
        <taxon>Ascomycota</taxon>
        <taxon>Pezizomycotina</taxon>
        <taxon>Eurotiomycetes</taxon>
        <taxon>Eurotiomycetidae</taxon>
        <taxon>Onygenales</taxon>
        <taxon>Ajellomycetaceae</taxon>
        <taxon>Histoplasma</taxon>
    </lineage>
</organism>
<evidence type="ECO:0000313" key="2">
    <source>
        <dbReference type="Proteomes" id="UP000663419"/>
    </source>
</evidence>
<evidence type="ECO:0000313" key="1">
    <source>
        <dbReference type="EMBL" id="QSS51903.1"/>
    </source>
</evidence>